<name>A3QDL3_SHELP</name>
<evidence type="ECO:0000313" key="2">
    <source>
        <dbReference type="Proteomes" id="UP000001558"/>
    </source>
</evidence>
<dbReference type="KEGG" id="slo:Shew_1694"/>
<dbReference type="EMBL" id="CP000606">
    <property type="protein sequence ID" value="ABO23561.1"/>
    <property type="molecule type" value="Genomic_DNA"/>
</dbReference>
<dbReference type="eggNOG" id="ENOG5030VI4">
    <property type="taxonomic scope" value="Bacteria"/>
</dbReference>
<sequence length="170" mass="18927">MDIKSYRLKISEANFFLELITALEKRGNSLTHHDNPDEEASFLLSAVLNTLYSATEMLGGKQEPMVKKFRESHPLFYAGSGKGGLRNTTVHVTHVEAASLGRLPQKSPGSVRLNFERTPKLIQEKATSQGRLTLNFTPIFVVEIDGQVERIVDLVSTQIFELGKLVLDVT</sequence>
<dbReference type="OrthoDB" id="7061560at2"/>
<dbReference type="Proteomes" id="UP000001558">
    <property type="component" value="Chromosome"/>
</dbReference>
<dbReference type="RefSeq" id="WP_011865493.1">
    <property type="nucleotide sequence ID" value="NC_009092.1"/>
</dbReference>
<evidence type="ECO:0000313" key="1">
    <source>
        <dbReference type="EMBL" id="ABO23561.1"/>
    </source>
</evidence>
<reference evidence="1 2" key="1">
    <citation type="submission" date="2007-03" db="EMBL/GenBank/DDBJ databases">
        <title>Complete sequence of Shewanella loihica PV-4.</title>
        <authorList>
            <consortium name="US DOE Joint Genome Institute"/>
            <person name="Copeland A."/>
            <person name="Lucas S."/>
            <person name="Lapidus A."/>
            <person name="Barry K."/>
            <person name="Detter J.C."/>
            <person name="Glavina del Rio T."/>
            <person name="Hammon N."/>
            <person name="Israni S."/>
            <person name="Dalin E."/>
            <person name="Tice H."/>
            <person name="Pitluck S."/>
            <person name="Chain P."/>
            <person name="Malfatti S."/>
            <person name="Shin M."/>
            <person name="Vergez L."/>
            <person name="Schmutz J."/>
            <person name="Larimer F."/>
            <person name="Land M."/>
            <person name="Hauser L."/>
            <person name="Kyrpides N."/>
            <person name="Mikhailova N."/>
            <person name="Romine M.F."/>
            <person name="Serres G."/>
            <person name="Fredrickson J."/>
            <person name="Tiedje J."/>
            <person name="Richardson P."/>
        </authorList>
    </citation>
    <scope>NUCLEOTIDE SEQUENCE [LARGE SCALE GENOMIC DNA]</scope>
    <source>
        <strain evidence="2">ATCC BAA-1088 / PV-4</strain>
    </source>
</reference>
<organism evidence="1 2">
    <name type="scientific">Shewanella loihica (strain ATCC BAA-1088 / PV-4)</name>
    <dbReference type="NCBI Taxonomy" id="323850"/>
    <lineage>
        <taxon>Bacteria</taxon>
        <taxon>Pseudomonadati</taxon>
        <taxon>Pseudomonadota</taxon>
        <taxon>Gammaproteobacteria</taxon>
        <taxon>Alteromonadales</taxon>
        <taxon>Shewanellaceae</taxon>
        <taxon>Shewanella</taxon>
    </lineage>
</organism>
<protein>
    <submittedName>
        <fullName evidence="1">Uncharacterized protein</fullName>
    </submittedName>
</protein>
<dbReference type="HOGENOM" id="CLU_1569635_0_0_6"/>
<keyword evidence="2" id="KW-1185">Reference proteome</keyword>
<dbReference type="AlphaFoldDB" id="A3QDL3"/>
<gene>
    <name evidence="1" type="ordered locus">Shew_1694</name>
</gene>
<accession>A3QDL3</accession>
<proteinExistence type="predicted"/>